<keyword evidence="3" id="KW-1185">Reference proteome</keyword>
<organism evidence="2 3">
    <name type="scientific">Dorcoceras hygrometricum</name>
    <dbReference type="NCBI Taxonomy" id="472368"/>
    <lineage>
        <taxon>Eukaryota</taxon>
        <taxon>Viridiplantae</taxon>
        <taxon>Streptophyta</taxon>
        <taxon>Embryophyta</taxon>
        <taxon>Tracheophyta</taxon>
        <taxon>Spermatophyta</taxon>
        <taxon>Magnoliopsida</taxon>
        <taxon>eudicotyledons</taxon>
        <taxon>Gunneridae</taxon>
        <taxon>Pentapetalae</taxon>
        <taxon>asterids</taxon>
        <taxon>lamiids</taxon>
        <taxon>Lamiales</taxon>
        <taxon>Gesneriaceae</taxon>
        <taxon>Didymocarpoideae</taxon>
        <taxon>Trichosporeae</taxon>
        <taxon>Loxocarpinae</taxon>
        <taxon>Dorcoceras</taxon>
    </lineage>
</organism>
<dbReference type="AlphaFoldDB" id="A0A2Z7BS73"/>
<feature type="region of interest" description="Disordered" evidence="1">
    <location>
        <begin position="92"/>
        <end position="117"/>
    </location>
</feature>
<protein>
    <submittedName>
        <fullName evidence="2">Hexokinase-3-like</fullName>
    </submittedName>
</protein>
<gene>
    <name evidence="2" type="ORF">F511_12751</name>
</gene>
<sequence length="210" mass="23384">MGTQTQQDKAGNKYEVKPQYEELSKQIPPGSNHAVGHFLEDEICYNITHAQTFLKSFEVQQLRVSASSALQLLKWVANERVKQGEFSATKISENEGWSTKPAGNDQQANSYSSTKSAEANKNIRVKALQNDTVPTYLNDAVANTSRQQISRKQNNHLLTTALSPKHSICWSRENTQNDDASTNSNDAISYTSLATDSTNHQLITAHKRLC</sequence>
<keyword evidence="2" id="KW-0418">Kinase</keyword>
<evidence type="ECO:0000313" key="2">
    <source>
        <dbReference type="EMBL" id="KZV37116.1"/>
    </source>
</evidence>
<accession>A0A2Z7BS73</accession>
<feature type="compositionally biased region" description="Polar residues" evidence="1">
    <location>
        <begin position="104"/>
        <end position="117"/>
    </location>
</feature>
<proteinExistence type="predicted"/>
<dbReference type="GO" id="GO:0016301">
    <property type="term" value="F:kinase activity"/>
    <property type="evidence" value="ECO:0007669"/>
    <property type="project" value="UniProtKB-KW"/>
</dbReference>
<dbReference type="Proteomes" id="UP000250235">
    <property type="component" value="Unassembled WGS sequence"/>
</dbReference>
<keyword evidence="2" id="KW-0808">Transferase</keyword>
<evidence type="ECO:0000256" key="1">
    <source>
        <dbReference type="SAM" id="MobiDB-lite"/>
    </source>
</evidence>
<name>A0A2Z7BS73_9LAMI</name>
<reference evidence="2 3" key="1">
    <citation type="journal article" date="2015" name="Proc. Natl. Acad. Sci. U.S.A.">
        <title>The resurrection genome of Boea hygrometrica: A blueprint for survival of dehydration.</title>
        <authorList>
            <person name="Xiao L."/>
            <person name="Yang G."/>
            <person name="Zhang L."/>
            <person name="Yang X."/>
            <person name="Zhao S."/>
            <person name="Ji Z."/>
            <person name="Zhou Q."/>
            <person name="Hu M."/>
            <person name="Wang Y."/>
            <person name="Chen M."/>
            <person name="Xu Y."/>
            <person name="Jin H."/>
            <person name="Xiao X."/>
            <person name="Hu G."/>
            <person name="Bao F."/>
            <person name="Hu Y."/>
            <person name="Wan P."/>
            <person name="Li L."/>
            <person name="Deng X."/>
            <person name="Kuang T."/>
            <person name="Xiang C."/>
            <person name="Zhu J.K."/>
            <person name="Oliver M.J."/>
            <person name="He Y."/>
        </authorList>
    </citation>
    <scope>NUCLEOTIDE SEQUENCE [LARGE SCALE GENOMIC DNA]</scope>
    <source>
        <strain evidence="3">cv. XS01</strain>
    </source>
</reference>
<dbReference type="EMBL" id="KV003153">
    <property type="protein sequence ID" value="KZV37116.1"/>
    <property type="molecule type" value="Genomic_DNA"/>
</dbReference>
<evidence type="ECO:0000313" key="3">
    <source>
        <dbReference type="Proteomes" id="UP000250235"/>
    </source>
</evidence>